<evidence type="ECO:0000313" key="1">
    <source>
        <dbReference type="EMBL" id="KAG0433108.1"/>
    </source>
</evidence>
<sequence>MREKSLQIGAQENVPPPKAFIFSAKVFPNHLHLPCLMHPEQPAACELSAVHFRLPPFWTADPQIWFAQVESQFTTSRITFQVQRFHHVIAALSLEIAAEIRDQVLTPPATSPYDTLKVELIRRTTSSEQRRLRQLHS</sequence>
<name>A0AC60QG24_IXOPE</name>
<organism evidence="1 2">
    <name type="scientific">Ixodes persulcatus</name>
    <name type="common">Taiga tick</name>
    <dbReference type="NCBI Taxonomy" id="34615"/>
    <lineage>
        <taxon>Eukaryota</taxon>
        <taxon>Metazoa</taxon>
        <taxon>Ecdysozoa</taxon>
        <taxon>Arthropoda</taxon>
        <taxon>Chelicerata</taxon>
        <taxon>Arachnida</taxon>
        <taxon>Acari</taxon>
        <taxon>Parasitiformes</taxon>
        <taxon>Ixodida</taxon>
        <taxon>Ixodoidea</taxon>
        <taxon>Ixodidae</taxon>
        <taxon>Ixodinae</taxon>
        <taxon>Ixodes</taxon>
    </lineage>
</organism>
<gene>
    <name evidence="1" type="ORF">HPB47_020227</name>
</gene>
<dbReference type="Proteomes" id="UP000805193">
    <property type="component" value="Unassembled WGS sequence"/>
</dbReference>
<proteinExistence type="predicted"/>
<evidence type="ECO:0000313" key="2">
    <source>
        <dbReference type="Proteomes" id="UP000805193"/>
    </source>
</evidence>
<dbReference type="EMBL" id="JABSTQ010009086">
    <property type="protein sequence ID" value="KAG0433108.1"/>
    <property type="molecule type" value="Genomic_DNA"/>
</dbReference>
<reference evidence="1 2" key="1">
    <citation type="journal article" date="2020" name="Cell">
        <title>Large-Scale Comparative Analyses of Tick Genomes Elucidate Their Genetic Diversity and Vector Capacities.</title>
        <authorList>
            <consortium name="Tick Genome and Microbiome Consortium (TIGMIC)"/>
            <person name="Jia N."/>
            <person name="Wang J."/>
            <person name="Shi W."/>
            <person name="Du L."/>
            <person name="Sun Y."/>
            <person name="Zhan W."/>
            <person name="Jiang J.F."/>
            <person name="Wang Q."/>
            <person name="Zhang B."/>
            <person name="Ji P."/>
            <person name="Bell-Sakyi L."/>
            <person name="Cui X.M."/>
            <person name="Yuan T.T."/>
            <person name="Jiang B.G."/>
            <person name="Yang W.F."/>
            <person name="Lam T.T."/>
            <person name="Chang Q.C."/>
            <person name="Ding S.J."/>
            <person name="Wang X.J."/>
            <person name="Zhu J.G."/>
            <person name="Ruan X.D."/>
            <person name="Zhao L."/>
            <person name="Wei J.T."/>
            <person name="Ye R.Z."/>
            <person name="Que T.C."/>
            <person name="Du C.H."/>
            <person name="Zhou Y.H."/>
            <person name="Cheng J.X."/>
            <person name="Dai P.F."/>
            <person name="Guo W.B."/>
            <person name="Han X.H."/>
            <person name="Huang E.J."/>
            <person name="Li L.F."/>
            <person name="Wei W."/>
            <person name="Gao Y.C."/>
            <person name="Liu J.Z."/>
            <person name="Shao H.Z."/>
            <person name="Wang X."/>
            <person name="Wang C.C."/>
            <person name="Yang T.C."/>
            <person name="Huo Q.B."/>
            <person name="Li W."/>
            <person name="Chen H.Y."/>
            <person name="Chen S.E."/>
            <person name="Zhou L.G."/>
            <person name="Ni X.B."/>
            <person name="Tian J.H."/>
            <person name="Sheng Y."/>
            <person name="Liu T."/>
            <person name="Pan Y.S."/>
            <person name="Xia L.Y."/>
            <person name="Li J."/>
            <person name="Zhao F."/>
            <person name="Cao W.C."/>
        </authorList>
    </citation>
    <scope>NUCLEOTIDE SEQUENCE [LARGE SCALE GENOMIC DNA]</scope>
    <source>
        <strain evidence="1">Iper-2018</strain>
    </source>
</reference>
<accession>A0AC60QG24</accession>
<keyword evidence="2" id="KW-1185">Reference proteome</keyword>
<protein>
    <submittedName>
        <fullName evidence="1">Uncharacterized protein</fullName>
    </submittedName>
</protein>
<comment type="caution">
    <text evidence="1">The sequence shown here is derived from an EMBL/GenBank/DDBJ whole genome shotgun (WGS) entry which is preliminary data.</text>
</comment>